<reference evidence="11" key="1">
    <citation type="submission" date="2025-08" db="UniProtKB">
        <authorList>
            <consortium name="RefSeq"/>
        </authorList>
    </citation>
    <scope>IDENTIFICATION</scope>
    <source>
        <tissue evidence="11">Sperm</tissue>
    </source>
</reference>
<keyword evidence="8" id="KW-1133">Transmembrane helix</keyword>
<feature type="domain" description="LITAF" evidence="9">
    <location>
        <begin position="84"/>
        <end position="167"/>
    </location>
</feature>
<protein>
    <submittedName>
        <fullName evidence="11">Lipopolysaccharide-induced tumor necrosis factor-alpha factor homolog</fullName>
    </submittedName>
</protein>
<evidence type="ECO:0000256" key="3">
    <source>
        <dbReference type="ARBA" id="ARBA00004630"/>
    </source>
</evidence>
<dbReference type="GO" id="GO:0098560">
    <property type="term" value="C:cytoplasmic side of late endosome membrane"/>
    <property type="evidence" value="ECO:0007669"/>
    <property type="project" value="TreeGrafter"/>
</dbReference>
<dbReference type="GO" id="GO:0005634">
    <property type="term" value="C:nucleus"/>
    <property type="evidence" value="ECO:0007669"/>
    <property type="project" value="TreeGrafter"/>
</dbReference>
<dbReference type="PANTHER" id="PTHR23292:SF6">
    <property type="entry name" value="FI16602P1-RELATED"/>
    <property type="match status" value="1"/>
</dbReference>
<dbReference type="InterPro" id="IPR006629">
    <property type="entry name" value="LITAF"/>
</dbReference>
<evidence type="ECO:0000256" key="1">
    <source>
        <dbReference type="ARBA" id="ARBA00004125"/>
    </source>
</evidence>
<accession>A0AAJ7UK83</accession>
<organism evidence="10 11">
    <name type="scientific">Petromyzon marinus</name>
    <name type="common">Sea lamprey</name>
    <dbReference type="NCBI Taxonomy" id="7757"/>
    <lineage>
        <taxon>Eukaryota</taxon>
        <taxon>Metazoa</taxon>
        <taxon>Chordata</taxon>
        <taxon>Craniata</taxon>
        <taxon>Vertebrata</taxon>
        <taxon>Cyclostomata</taxon>
        <taxon>Hyperoartia</taxon>
        <taxon>Petromyzontiformes</taxon>
        <taxon>Petromyzontidae</taxon>
        <taxon>Petromyzon</taxon>
    </lineage>
</organism>
<dbReference type="SMART" id="SM00714">
    <property type="entry name" value="LITAF"/>
    <property type="match status" value="1"/>
</dbReference>
<evidence type="ECO:0000259" key="9">
    <source>
        <dbReference type="PROSITE" id="PS51837"/>
    </source>
</evidence>
<sequence>MQMNVNNYTAPPQAVAYNPAAPQPVAFLPTLPQLPGYGYAPQQQPTAPPTNDGQNIIVINNQPASAPVAAQSPAVAQQAIGPASRGAAFVNPVLNTDDPANTVCPSCQQRVQTLTRGVNGTLTWVVAGSLFFLGCWPFCIIPLFCKKCQDIEHTCPSCQGHIYTYKKM</sequence>
<evidence type="ECO:0000313" key="10">
    <source>
        <dbReference type="Proteomes" id="UP001318040"/>
    </source>
</evidence>
<keyword evidence="6" id="KW-0862">Zinc</keyword>
<dbReference type="GO" id="GO:0098574">
    <property type="term" value="C:cytoplasmic side of lysosomal membrane"/>
    <property type="evidence" value="ECO:0007669"/>
    <property type="project" value="TreeGrafter"/>
</dbReference>
<keyword evidence="5" id="KW-0479">Metal-binding</keyword>
<dbReference type="RefSeq" id="XP_032837269.1">
    <property type="nucleotide sequence ID" value="XM_032981378.1"/>
</dbReference>
<evidence type="ECO:0000256" key="8">
    <source>
        <dbReference type="SAM" id="Phobius"/>
    </source>
</evidence>
<proteinExistence type="inferred from homology"/>
<dbReference type="GO" id="GO:0008270">
    <property type="term" value="F:zinc ion binding"/>
    <property type="evidence" value="ECO:0007669"/>
    <property type="project" value="TreeGrafter"/>
</dbReference>
<keyword evidence="10" id="KW-1185">Reference proteome</keyword>
<name>A0AAJ7UK83_PETMA</name>
<dbReference type="PROSITE" id="PS51837">
    <property type="entry name" value="LITAF"/>
    <property type="match status" value="1"/>
</dbReference>
<evidence type="ECO:0000256" key="5">
    <source>
        <dbReference type="ARBA" id="ARBA00022723"/>
    </source>
</evidence>
<dbReference type="KEGG" id="pmrn:116958643"/>
<comment type="subcellular location">
    <subcellularLocation>
        <location evidence="1">Endosome membrane</location>
        <topology evidence="1">Peripheral membrane protein</topology>
        <orientation evidence="1">Cytoplasmic side</orientation>
    </subcellularLocation>
    <subcellularLocation>
        <location evidence="2">Late endosome membrane</location>
    </subcellularLocation>
    <subcellularLocation>
        <location evidence="3">Lysosome membrane</location>
        <topology evidence="3">Peripheral membrane protein</topology>
        <orientation evidence="3">Cytoplasmic side</orientation>
    </subcellularLocation>
</comment>
<dbReference type="PANTHER" id="PTHR23292">
    <property type="entry name" value="LIPOPOLYSACCHARIDE-INDUCED TUMOR NECROSIS FACTOR-ALPHA FACTOR"/>
    <property type="match status" value="1"/>
</dbReference>
<comment type="similarity">
    <text evidence="4">Belongs to the CDIP1/LITAF family.</text>
</comment>
<evidence type="ECO:0000256" key="6">
    <source>
        <dbReference type="ARBA" id="ARBA00022833"/>
    </source>
</evidence>
<evidence type="ECO:0000256" key="7">
    <source>
        <dbReference type="ARBA" id="ARBA00023136"/>
    </source>
</evidence>
<dbReference type="Pfam" id="PF10601">
    <property type="entry name" value="zf-LITAF-like"/>
    <property type="match status" value="1"/>
</dbReference>
<evidence type="ECO:0000256" key="2">
    <source>
        <dbReference type="ARBA" id="ARBA00004414"/>
    </source>
</evidence>
<dbReference type="InterPro" id="IPR037519">
    <property type="entry name" value="LITAF_fam"/>
</dbReference>
<feature type="transmembrane region" description="Helical" evidence="8">
    <location>
        <begin position="122"/>
        <end position="144"/>
    </location>
</feature>
<keyword evidence="7 8" id="KW-0472">Membrane</keyword>
<dbReference type="AlphaFoldDB" id="A0AAJ7UK83"/>
<evidence type="ECO:0000313" key="11">
    <source>
        <dbReference type="RefSeq" id="XP_032837269.1"/>
    </source>
</evidence>
<evidence type="ECO:0000256" key="4">
    <source>
        <dbReference type="ARBA" id="ARBA00005975"/>
    </source>
</evidence>
<dbReference type="Proteomes" id="UP001318040">
    <property type="component" value="Chromosome 3"/>
</dbReference>
<gene>
    <name evidence="11" type="primary">LOC116958643</name>
</gene>
<keyword evidence="8" id="KW-0812">Transmembrane</keyword>